<dbReference type="InterPro" id="IPR016024">
    <property type="entry name" value="ARM-type_fold"/>
</dbReference>
<protein>
    <submittedName>
        <fullName evidence="10">Armadillo repeat protein deleted in velo-cardio-facial syndrome-like</fullName>
    </submittedName>
</protein>
<feature type="coiled-coil region" evidence="7">
    <location>
        <begin position="34"/>
        <end position="64"/>
    </location>
</feature>
<name>A0ABM0M1U4_SACKO</name>
<feature type="repeat" description="ARM" evidence="6">
    <location>
        <begin position="850"/>
        <end position="887"/>
    </location>
</feature>
<feature type="repeat" description="ARM" evidence="6">
    <location>
        <begin position="552"/>
        <end position="587"/>
    </location>
</feature>
<dbReference type="Pfam" id="PF00514">
    <property type="entry name" value="Arm"/>
    <property type="match status" value="2"/>
</dbReference>
<dbReference type="SUPFAM" id="SSF48371">
    <property type="entry name" value="ARM repeat"/>
    <property type="match status" value="1"/>
</dbReference>
<dbReference type="InterPro" id="IPR028435">
    <property type="entry name" value="Plakophilin/d_Catenin"/>
</dbReference>
<evidence type="ECO:0000256" key="2">
    <source>
        <dbReference type="ARBA" id="ARBA00005462"/>
    </source>
</evidence>
<accession>A0ABM0M1U4</accession>
<dbReference type="GeneID" id="100377263"/>
<evidence type="ECO:0000256" key="7">
    <source>
        <dbReference type="SAM" id="Coils"/>
    </source>
</evidence>
<proteinExistence type="inferred from homology"/>
<evidence type="ECO:0000256" key="4">
    <source>
        <dbReference type="ARBA" id="ARBA00022889"/>
    </source>
</evidence>
<dbReference type="Gene3D" id="1.25.10.10">
    <property type="entry name" value="Leucine-rich Repeat Variant"/>
    <property type="match status" value="1"/>
</dbReference>
<dbReference type="PANTHER" id="PTHR10372:SF27">
    <property type="entry name" value="ADHERENS JUNCTION PROTEIN P120"/>
    <property type="match status" value="1"/>
</dbReference>
<evidence type="ECO:0000256" key="8">
    <source>
        <dbReference type="SAM" id="MobiDB-lite"/>
    </source>
</evidence>
<feature type="region of interest" description="Disordered" evidence="8">
    <location>
        <begin position="162"/>
        <end position="508"/>
    </location>
</feature>
<evidence type="ECO:0000256" key="3">
    <source>
        <dbReference type="ARBA" id="ARBA00022737"/>
    </source>
</evidence>
<gene>
    <name evidence="10" type="primary">LOC100377263</name>
</gene>
<feature type="repeat" description="ARM" evidence="6">
    <location>
        <begin position="596"/>
        <end position="639"/>
    </location>
</feature>
<keyword evidence="9" id="KW-1185">Reference proteome</keyword>
<feature type="compositionally biased region" description="Basic and acidic residues" evidence="8">
    <location>
        <begin position="376"/>
        <end position="387"/>
    </location>
</feature>
<dbReference type="RefSeq" id="XP_006813985.1">
    <property type="nucleotide sequence ID" value="XM_006813922.1"/>
</dbReference>
<dbReference type="PANTHER" id="PTHR10372">
    <property type="entry name" value="PLAKOPHILLIN-RELATED"/>
    <property type="match status" value="1"/>
</dbReference>
<keyword evidence="5" id="KW-0965">Cell junction</keyword>
<feature type="compositionally biased region" description="Basic and acidic residues" evidence="8">
    <location>
        <begin position="356"/>
        <end position="369"/>
    </location>
</feature>
<dbReference type="InterPro" id="IPR000225">
    <property type="entry name" value="Armadillo"/>
</dbReference>
<dbReference type="Proteomes" id="UP000694865">
    <property type="component" value="Unplaced"/>
</dbReference>
<feature type="compositionally biased region" description="Polar residues" evidence="8">
    <location>
        <begin position="229"/>
        <end position="275"/>
    </location>
</feature>
<feature type="region of interest" description="Disordered" evidence="8">
    <location>
        <begin position="67"/>
        <end position="108"/>
    </location>
</feature>
<evidence type="ECO:0000256" key="6">
    <source>
        <dbReference type="PROSITE-ProRule" id="PRU00259"/>
    </source>
</evidence>
<evidence type="ECO:0000256" key="1">
    <source>
        <dbReference type="ARBA" id="ARBA00004282"/>
    </source>
</evidence>
<feature type="compositionally biased region" description="Polar residues" evidence="8">
    <location>
        <begin position="483"/>
        <end position="496"/>
    </location>
</feature>
<reference evidence="10" key="1">
    <citation type="submission" date="2025-08" db="UniProtKB">
        <authorList>
            <consortium name="RefSeq"/>
        </authorList>
    </citation>
    <scope>IDENTIFICATION</scope>
    <source>
        <tissue evidence="10">Testes</tissue>
    </source>
</reference>
<dbReference type="SMART" id="SM00185">
    <property type="entry name" value="ARM"/>
    <property type="match status" value="4"/>
</dbReference>
<feature type="compositionally biased region" description="Low complexity" evidence="8">
    <location>
        <begin position="69"/>
        <end position="83"/>
    </location>
</feature>
<keyword evidence="7" id="KW-0175">Coiled coil</keyword>
<evidence type="ECO:0000313" key="9">
    <source>
        <dbReference type="Proteomes" id="UP000694865"/>
    </source>
</evidence>
<evidence type="ECO:0000256" key="5">
    <source>
        <dbReference type="ARBA" id="ARBA00022949"/>
    </source>
</evidence>
<organism evidence="9 10">
    <name type="scientific">Saccoglossus kowalevskii</name>
    <name type="common">Acorn worm</name>
    <dbReference type="NCBI Taxonomy" id="10224"/>
    <lineage>
        <taxon>Eukaryota</taxon>
        <taxon>Metazoa</taxon>
        <taxon>Hemichordata</taxon>
        <taxon>Enteropneusta</taxon>
        <taxon>Harrimaniidae</taxon>
        <taxon>Saccoglossus</taxon>
    </lineage>
</organism>
<dbReference type="InterPro" id="IPR011989">
    <property type="entry name" value="ARM-like"/>
</dbReference>
<feature type="compositionally biased region" description="Basic and acidic residues" evidence="8">
    <location>
        <begin position="497"/>
        <end position="508"/>
    </location>
</feature>
<comment type="similarity">
    <text evidence="2">Belongs to the beta-catenin family.</text>
</comment>
<feature type="compositionally biased region" description="Basic and acidic residues" evidence="8">
    <location>
        <begin position="95"/>
        <end position="104"/>
    </location>
</feature>
<sequence length="922" mass="102371">MPEGHNGDDRTLMYAFRQASHDINSEPESAASILQSVKEQEAQFEKLTLELEAERQSVANQLEKVKLGSETASMSSISSTDESFQWRHSAQNESHLADESDTDSKISGSQLVDSCLKVLQERGLMDPAEDPLHTLQNEHYSSYQDPYGSPYIMYQDPSHRGYRGYATSPATNGPTANHHSPHSSYLSIHSNRSNPPQVAPKPDPRSQQYSPGPYSPTHADTFDFVDENASMSDRPSSPAYSGSVRSAGQQYSSVPRTRQNHPGSTGSIPRSTDSYPYSPHTPASPARPPQPDNYQPYEDMRNFDDDQPDYRNPPNLGNQDYDEPPRSAGYGYGAPPSRSPHGSGYLHDQPPASPKGSDRYGYPDEHYRDPSPPGSDRFDTIPSRDRYGSQPQDDYGQPPDDRYRAPSVGSSRYNEPPEPYQQRYTQPMGETPPMQRAPLAPMETTGSTDQLRRPPPVHDPYVMSAPEERQQAPGPEQDDPPGSRNSRSSLPDSRPSTLDRRPRDQRWRAPDLQEVIEYLSHPNDAIVSNAASYLQHLTYGDDPIKNKTRGLGGIPPLVELLGHPTPEIQRSACGALRNISYGKQNEENKVAIKNAGGIPALIRLLRSTPDVDVRELVTGVLWNLSSAEPLKKPIIDDGLAVMTNVVIIPHSGWDRNVDEDTKPRDVPLSTVFRNTTGCLRNVSSAGPEARTKMRECEGLVDALIFVIRSAIGKNDMDNKCVENCMCILRNLSYHMPAEVRHPDNEMQGQANKPSKNKPNDTGCFGGGSDKKKKDQQLNKMQLDPNPPPRQNPAAGMELLWQPEVCRPYLSLLAECSNPDTLEAAAGTVQNLTASEWRWAIYIRASVRKDKGLPVLVELLRMDNDRVVSAVSKALRNLSLDPRNKELIGKYAMRDLVFCLPGGPGEQASKRSHLEQQKKVVKL</sequence>
<keyword evidence="3" id="KW-0677">Repeat</keyword>
<dbReference type="PROSITE" id="PS50176">
    <property type="entry name" value="ARM_REPEAT"/>
    <property type="match status" value="3"/>
</dbReference>
<evidence type="ECO:0000313" key="10">
    <source>
        <dbReference type="RefSeq" id="XP_006813985.1"/>
    </source>
</evidence>
<keyword evidence="4" id="KW-0130">Cell adhesion</keyword>
<feature type="region of interest" description="Disordered" evidence="8">
    <location>
        <begin position="743"/>
        <end position="794"/>
    </location>
</feature>
<comment type="subcellular location">
    <subcellularLocation>
        <location evidence="1">Cell junction</location>
    </subcellularLocation>
</comment>
<feature type="compositionally biased region" description="Polar residues" evidence="8">
    <location>
        <begin position="168"/>
        <end position="196"/>
    </location>
</feature>